<evidence type="ECO:0000256" key="9">
    <source>
        <dbReference type="RuleBase" id="RU365093"/>
    </source>
</evidence>
<dbReference type="InterPro" id="IPR058982">
    <property type="entry name" value="Beta-barrel_AprE"/>
</dbReference>
<evidence type="ECO:0000256" key="4">
    <source>
        <dbReference type="ARBA" id="ARBA00022475"/>
    </source>
</evidence>
<evidence type="ECO:0000259" key="11">
    <source>
        <dbReference type="Pfam" id="PF25994"/>
    </source>
</evidence>
<dbReference type="PANTHER" id="PTHR30386">
    <property type="entry name" value="MEMBRANE FUSION SUBUNIT OF EMRAB-TOLC MULTIDRUG EFFLUX PUMP"/>
    <property type="match status" value="1"/>
</dbReference>
<evidence type="ECO:0000256" key="2">
    <source>
        <dbReference type="ARBA" id="ARBA00009477"/>
    </source>
</evidence>
<evidence type="ECO:0000256" key="3">
    <source>
        <dbReference type="ARBA" id="ARBA00022448"/>
    </source>
</evidence>
<dbReference type="InterPro" id="IPR050739">
    <property type="entry name" value="MFP"/>
</dbReference>
<evidence type="ECO:0000256" key="6">
    <source>
        <dbReference type="ARBA" id="ARBA00022692"/>
    </source>
</evidence>
<dbReference type="PANTHER" id="PTHR30386:SF17">
    <property type="entry name" value="ALKALINE PROTEASE SECRETION PROTEIN APRE"/>
    <property type="match status" value="1"/>
</dbReference>
<dbReference type="PRINTS" id="PR01490">
    <property type="entry name" value="RTXTOXIND"/>
</dbReference>
<evidence type="ECO:0000256" key="5">
    <source>
        <dbReference type="ARBA" id="ARBA00022519"/>
    </source>
</evidence>
<dbReference type="EMBL" id="BSNI01000002">
    <property type="protein sequence ID" value="GLQ17214.1"/>
    <property type="molecule type" value="Genomic_DNA"/>
</dbReference>
<keyword evidence="8 9" id="KW-0472">Membrane</keyword>
<dbReference type="PROSITE" id="PS00543">
    <property type="entry name" value="HLYD_FAMILY"/>
    <property type="match status" value="1"/>
</dbReference>
<feature type="domain" description="AprE-like beta-barrel" evidence="12">
    <location>
        <begin position="323"/>
        <end position="413"/>
    </location>
</feature>
<keyword evidence="14" id="KW-1185">Reference proteome</keyword>
<feature type="domain" description="AprE-like long alpha-helical hairpin" evidence="11">
    <location>
        <begin position="92"/>
        <end position="280"/>
    </location>
</feature>
<dbReference type="NCBIfam" id="TIGR01843">
    <property type="entry name" value="type_I_hlyD"/>
    <property type="match status" value="1"/>
</dbReference>
<comment type="subcellular location">
    <subcellularLocation>
        <location evidence="1 9">Cell inner membrane</location>
        <topology evidence="1 9">Single-pass membrane protein</topology>
    </subcellularLocation>
</comment>
<keyword evidence="4 9" id="KW-1003">Cell membrane</keyword>
<evidence type="ECO:0000256" key="7">
    <source>
        <dbReference type="ARBA" id="ARBA00022989"/>
    </source>
</evidence>
<proteinExistence type="inferred from homology"/>
<feature type="transmembrane region" description="Helical" evidence="9">
    <location>
        <begin position="15"/>
        <end position="37"/>
    </location>
</feature>
<comment type="caution">
    <text evidence="13">The sequence shown here is derived from an EMBL/GenBank/DDBJ whole genome shotgun (WGS) entry which is preliminary data.</text>
</comment>
<name>A0ABQ5UQQ4_9HYPH</name>
<evidence type="ECO:0000256" key="1">
    <source>
        <dbReference type="ARBA" id="ARBA00004377"/>
    </source>
</evidence>
<evidence type="ECO:0000313" key="14">
    <source>
        <dbReference type="Proteomes" id="UP001161405"/>
    </source>
</evidence>
<dbReference type="RefSeq" id="WP_284363183.1">
    <property type="nucleotide sequence ID" value="NZ_BSNI01000002.1"/>
</dbReference>
<dbReference type="Gene3D" id="2.40.50.100">
    <property type="match status" value="1"/>
</dbReference>
<dbReference type="InterPro" id="IPR006144">
    <property type="entry name" value="Secretion_HlyD_CS"/>
</dbReference>
<keyword evidence="7 9" id="KW-1133">Transmembrane helix</keyword>
<comment type="similarity">
    <text evidence="2 9">Belongs to the membrane fusion protein (MFP) (TC 8.A.1) family.</text>
</comment>
<organism evidence="13 14">
    <name type="scientific">Maritalea porphyrae</name>
    <dbReference type="NCBI Taxonomy" id="880732"/>
    <lineage>
        <taxon>Bacteria</taxon>
        <taxon>Pseudomonadati</taxon>
        <taxon>Pseudomonadota</taxon>
        <taxon>Alphaproteobacteria</taxon>
        <taxon>Hyphomicrobiales</taxon>
        <taxon>Devosiaceae</taxon>
        <taxon>Maritalea</taxon>
    </lineage>
</organism>
<sequence>MKTEDKKKVRNSPRAFVIIGYAVILLTFGVLGSWASFAKIDSAVIASGTIAVESNRKAIQHLEGGIVEAILVKEAERVEEGQVLVRLNGIQAKSTLGVLQNRLRIALASEARLQAERNVKPEIDFSSIQDAMDEEEVMASVNDQISIFNDRTSILNSQVEILNGRIDQLYREIDGLNIQKEAFVERVEILSKQLERLRDGVAKEIVPENVLSAREEEFVSVKANVGKIETELAKVGKSIGETKLQIIQTEQQFKERANAEFKEVNAQIQELRENLKVAEEVVDRLDVRAPVSGSVQNIKIHTAGGVVRPGEKMMEIVPINDQLVINARVSPIDIDNVHPGLRTEVRFVAFQSRFLPIVLGTVESVSRDVIVPEDGRTPEYFLAQIDVIEDMVPEEVQGRLRAGMPADVIITTGERSVIDYLVAPMADAIAKSMREE</sequence>
<evidence type="ECO:0000259" key="12">
    <source>
        <dbReference type="Pfam" id="PF26002"/>
    </source>
</evidence>
<dbReference type="InterPro" id="IPR010129">
    <property type="entry name" value="T1SS_HlyD"/>
</dbReference>
<feature type="coiled-coil region" evidence="10">
    <location>
        <begin position="159"/>
        <end position="186"/>
    </location>
</feature>
<dbReference type="Pfam" id="PF26002">
    <property type="entry name" value="Beta-barrel_AprE"/>
    <property type="match status" value="1"/>
</dbReference>
<evidence type="ECO:0000313" key="13">
    <source>
        <dbReference type="EMBL" id="GLQ17214.1"/>
    </source>
</evidence>
<dbReference type="InterPro" id="IPR058781">
    <property type="entry name" value="HH_AprE-like"/>
</dbReference>
<evidence type="ECO:0000256" key="10">
    <source>
        <dbReference type="SAM" id="Coils"/>
    </source>
</evidence>
<reference evidence="13" key="1">
    <citation type="journal article" date="2014" name="Int. J. Syst. Evol. Microbiol.">
        <title>Complete genome of a new Firmicutes species belonging to the dominant human colonic microbiota ('Ruminococcus bicirculans') reveals two chromosomes and a selective capacity to utilize plant glucans.</title>
        <authorList>
            <consortium name="NISC Comparative Sequencing Program"/>
            <person name="Wegmann U."/>
            <person name="Louis P."/>
            <person name="Goesmann A."/>
            <person name="Henrissat B."/>
            <person name="Duncan S.H."/>
            <person name="Flint H.J."/>
        </authorList>
    </citation>
    <scope>NUCLEOTIDE SEQUENCE</scope>
    <source>
        <strain evidence="13">NBRC 107169</strain>
    </source>
</reference>
<keyword evidence="5 9" id="KW-0997">Cell inner membrane</keyword>
<gene>
    <name evidence="13" type="ORF">GCM10007879_14630</name>
</gene>
<dbReference type="Pfam" id="PF25994">
    <property type="entry name" value="HH_AprE"/>
    <property type="match status" value="1"/>
</dbReference>
<keyword evidence="10" id="KW-0175">Coiled coil</keyword>
<keyword evidence="6 9" id="KW-0812">Transmembrane</keyword>
<feature type="coiled-coil region" evidence="10">
    <location>
        <begin position="254"/>
        <end position="288"/>
    </location>
</feature>
<dbReference type="Gene3D" id="2.40.30.170">
    <property type="match status" value="1"/>
</dbReference>
<protein>
    <recommendedName>
        <fullName evidence="9">Membrane fusion protein (MFP) family protein</fullName>
    </recommendedName>
</protein>
<reference evidence="13" key="2">
    <citation type="submission" date="2023-01" db="EMBL/GenBank/DDBJ databases">
        <title>Draft genome sequence of Maritalea porphyrae strain NBRC 107169.</title>
        <authorList>
            <person name="Sun Q."/>
            <person name="Mori K."/>
        </authorList>
    </citation>
    <scope>NUCLEOTIDE SEQUENCE</scope>
    <source>
        <strain evidence="13">NBRC 107169</strain>
    </source>
</reference>
<dbReference type="Proteomes" id="UP001161405">
    <property type="component" value="Unassembled WGS sequence"/>
</dbReference>
<accession>A0ABQ5UQQ4</accession>
<keyword evidence="3 9" id="KW-0813">Transport</keyword>
<evidence type="ECO:0000256" key="8">
    <source>
        <dbReference type="ARBA" id="ARBA00023136"/>
    </source>
</evidence>